<keyword evidence="3" id="KW-1003">Cell membrane</keyword>
<evidence type="ECO:0000256" key="3">
    <source>
        <dbReference type="ARBA" id="ARBA00022475"/>
    </source>
</evidence>
<feature type="domain" description="OmpA-like" evidence="10">
    <location>
        <begin position="141"/>
        <end position="258"/>
    </location>
</feature>
<evidence type="ECO:0000256" key="8">
    <source>
        <dbReference type="SAM" id="MobiDB-lite"/>
    </source>
</evidence>
<comment type="caution">
    <text evidence="11">The sequence shown here is derived from an EMBL/GenBank/DDBJ whole genome shotgun (WGS) entry which is preliminary data.</text>
</comment>
<organism evidence="11 12">
    <name type="scientific">Parvularcula marina</name>
    <dbReference type="NCBI Taxonomy" id="2292771"/>
    <lineage>
        <taxon>Bacteria</taxon>
        <taxon>Pseudomonadati</taxon>
        <taxon>Pseudomonadota</taxon>
        <taxon>Alphaproteobacteria</taxon>
        <taxon>Parvularculales</taxon>
        <taxon>Parvularculaceae</taxon>
        <taxon>Parvularcula</taxon>
    </lineage>
</organism>
<dbReference type="GO" id="GO:0005886">
    <property type="term" value="C:plasma membrane"/>
    <property type="evidence" value="ECO:0007669"/>
    <property type="project" value="UniProtKB-SubCell"/>
</dbReference>
<dbReference type="FunCoup" id="A0A371RLQ6">
    <property type="interactions" value="179"/>
</dbReference>
<dbReference type="EMBL" id="QUQO01000001">
    <property type="protein sequence ID" value="RFB06361.1"/>
    <property type="molecule type" value="Genomic_DNA"/>
</dbReference>
<reference evidence="11 12" key="1">
    <citation type="submission" date="2018-08" db="EMBL/GenBank/DDBJ databases">
        <title>Parvularcula sp. SM1705, isolated from surface water of the South Sea China.</title>
        <authorList>
            <person name="Sun L."/>
        </authorList>
    </citation>
    <scope>NUCLEOTIDE SEQUENCE [LARGE SCALE GENOMIC DNA]</scope>
    <source>
        <strain evidence="11 12">SM1705</strain>
    </source>
</reference>
<dbReference type="InterPro" id="IPR025713">
    <property type="entry name" value="MotB-like_N_dom"/>
</dbReference>
<protein>
    <submittedName>
        <fullName evidence="11">Chemotaxis protein MotB</fullName>
    </submittedName>
</protein>
<dbReference type="PANTHER" id="PTHR30329">
    <property type="entry name" value="STATOR ELEMENT OF FLAGELLAR MOTOR COMPLEX"/>
    <property type="match status" value="1"/>
</dbReference>
<keyword evidence="5 9" id="KW-1133">Transmembrane helix</keyword>
<dbReference type="Gene3D" id="3.30.1330.60">
    <property type="entry name" value="OmpA-like domain"/>
    <property type="match status" value="1"/>
</dbReference>
<dbReference type="InterPro" id="IPR006665">
    <property type="entry name" value="OmpA-like"/>
</dbReference>
<evidence type="ECO:0000256" key="9">
    <source>
        <dbReference type="SAM" id="Phobius"/>
    </source>
</evidence>
<comment type="similarity">
    <text evidence="2">Belongs to the MotB family.</text>
</comment>
<evidence type="ECO:0000256" key="6">
    <source>
        <dbReference type="ARBA" id="ARBA00023136"/>
    </source>
</evidence>
<keyword evidence="12" id="KW-1185">Reference proteome</keyword>
<dbReference type="InParanoid" id="A0A371RLQ6"/>
<dbReference type="Pfam" id="PF00691">
    <property type="entry name" value="OmpA"/>
    <property type="match status" value="1"/>
</dbReference>
<dbReference type="PANTHER" id="PTHR30329:SF21">
    <property type="entry name" value="LIPOPROTEIN YIAD-RELATED"/>
    <property type="match status" value="1"/>
</dbReference>
<comment type="subcellular location">
    <subcellularLocation>
        <location evidence="1">Cell membrane</location>
        <topology evidence="1">Single-pass membrane protein</topology>
    </subcellularLocation>
</comment>
<dbReference type="AlphaFoldDB" id="A0A371RLQ6"/>
<dbReference type="CDD" id="cd07185">
    <property type="entry name" value="OmpA_C-like"/>
    <property type="match status" value="1"/>
</dbReference>
<evidence type="ECO:0000313" key="12">
    <source>
        <dbReference type="Proteomes" id="UP000264589"/>
    </source>
</evidence>
<dbReference type="PROSITE" id="PS51123">
    <property type="entry name" value="OMPA_2"/>
    <property type="match status" value="1"/>
</dbReference>
<evidence type="ECO:0000259" key="10">
    <source>
        <dbReference type="PROSITE" id="PS51123"/>
    </source>
</evidence>
<dbReference type="RefSeq" id="WP_116392995.1">
    <property type="nucleotide sequence ID" value="NZ_CAXQPM010000032.1"/>
</dbReference>
<evidence type="ECO:0000256" key="1">
    <source>
        <dbReference type="ARBA" id="ARBA00004162"/>
    </source>
</evidence>
<evidence type="ECO:0000313" key="11">
    <source>
        <dbReference type="EMBL" id="RFB06361.1"/>
    </source>
</evidence>
<dbReference type="OrthoDB" id="7170686at2"/>
<dbReference type="InterPro" id="IPR036737">
    <property type="entry name" value="OmpA-like_sf"/>
</dbReference>
<dbReference type="Pfam" id="PF13677">
    <property type="entry name" value="MotB_plug"/>
    <property type="match status" value="1"/>
</dbReference>
<keyword evidence="4 9" id="KW-0812">Transmembrane</keyword>
<dbReference type="Proteomes" id="UP000264589">
    <property type="component" value="Unassembled WGS sequence"/>
</dbReference>
<proteinExistence type="inferred from homology"/>
<evidence type="ECO:0000256" key="5">
    <source>
        <dbReference type="ARBA" id="ARBA00022989"/>
    </source>
</evidence>
<evidence type="ECO:0000256" key="2">
    <source>
        <dbReference type="ARBA" id="ARBA00008914"/>
    </source>
</evidence>
<dbReference type="InterPro" id="IPR050330">
    <property type="entry name" value="Bact_OuterMem_StrucFunc"/>
</dbReference>
<keyword evidence="6 7" id="KW-0472">Membrane</keyword>
<evidence type="ECO:0000256" key="4">
    <source>
        <dbReference type="ARBA" id="ARBA00022692"/>
    </source>
</evidence>
<evidence type="ECO:0000256" key="7">
    <source>
        <dbReference type="PROSITE-ProRule" id="PRU00473"/>
    </source>
</evidence>
<sequence>MGDHTTPIIIKRKKVIAGGGHHGGAWKVAYADFVTAMMAFFLLMWLLGATTEDQRKGIADYFNTTIPIAASSGGGTDALNGDSILTLEKKARSGEYQDNRKRNQAMPMREELEQEITEMAQRAGLIDAEGRVQVRITEEGTVIELVDAAGSALFQSGSAAASKDLKVLLLAAADAVKRSGAVVQISGHTDSLAYATDSYTNWELSADRANTARRLLLEAGVPQGKIIEVSGRADRDPISDNPLDPVNRRISILLKDAEVPVERHDTPSHAENGNETLTAPAHDESLDH</sequence>
<feature type="compositionally biased region" description="Basic and acidic residues" evidence="8">
    <location>
        <begin position="258"/>
        <end position="268"/>
    </location>
</feature>
<accession>A0A371RLQ6</accession>
<feature type="transmembrane region" description="Helical" evidence="9">
    <location>
        <begin position="28"/>
        <end position="47"/>
    </location>
</feature>
<gene>
    <name evidence="11" type="ORF">DX908_05305</name>
</gene>
<name>A0A371RLQ6_9PROT</name>
<dbReference type="SUPFAM" id="SSF103088">
    <property type="entry name" value="OmpA-like"/>
    <property type="match status" value="1"/>
</dbReference>
<feature type="region of interest" description="Disordered" evidence="8">
    <location>
        <begin position="258"/>
        <end position="288"/>
    </location>
</feature>